<accession>A0A0K8NVM8</accession>
<dbReference type="RefSeq" id="WP_054018555.1">
    <property type="nucleotide sequence ID" value="NZ_BBYR01000007.1"/>
</dbReference>
<keyword evidence="2" id="KW-0378">Hydrolase</keyword>
<gene>
    <name evidence="2" type="ORF">ISF6_4608</name>
</gene>
<proteinExistence type="predicted"/>
<feature type="domain" description="Amidohydrolase-related" evidence="1">
    <location>
        <begin position="5"/>
        <end position="274"/>
    </location>
</feature>
<comment type="caution">
    <text evidence="2">The sequence shown here is derived from an EMBL/GenBank/DDBJ whole genome shotgun (WGS) entry which is preliminary data.</text>
</comment>
<dbReference type="Proteomes" id="UP000037660">
    <property type="component" value="Unassembled WGS sequence"/>
</dbReference>
<dbReference type="InterPro" id="IPR052358">
    <property type="entry name" value="Aro_Compnd_Degr_Hydrolases"/>
</dbReference>
<dbReference type="Gene3D" id="3.20.20.140">
    <property type="entry name" value="Metal-dependent hydrolases"/>
    <property type="match status" value="1"/>
</dbReference>
<sequence>MTGACDCHVHVFDPRFPYAADARLRPPPATAEDMARLHARLGIGRVVVVQPTSYGTDNRCTLAAVATRGLGQARAVVVVAPDTTEADLATLHAQGARGLRLNLARAARPDLAAWTRLLQRAAPLGWHLLLHCRWPEFVELAPWVAALPMPVVLDHFARLGPAIATPASLAGPALAPLRRGLAAGRLWVKLSAPYLESRTGASDPVDMDPWARQLLAEAPGRLLWGSDWPHPAATAGEIPMPDAARLLAGLLRCCDSPAQVAQVLRDNPAALYGFEAT</sequence>
<dbReference type="GO" id="GO:0016787">
    <property type="term" value="F:hydrolase activity"/>
    <property type="evidence" value="ECO:0007669"/>
    <property type="project" value="UniProtKB-KW"/>
</dbReference>
<dbReference type="InterPro" id="IPR032466">
    <property type="entry name" value="Metal_Hydrolase"/>
</dbReference>
<evidence type="ECO:0000313" key="3">
    <source>
        <dbReference type="Proteomes" id="UP000037660"/>
    </source>
</evidence>
<reference evidence="3" key="1">
    <citation type="submission" date="2015-07" db="EMBL/GenBank/DDBJ databases">
        <title>Discovery of a poly(ethylene terephthalate assimilation.</title>
        <authorList>
            <person name="Yoshida S."/>
            <person name="Hiraga K."/>
            <person name="Takehana T."/>
            <person name="Taniguchi I."/>
            <person name="Yamaji H."/>
            <person name="Maeda Y."/>
            <person name="Toyohara K."/>
            <person name="Miyamoto K."/>
            <person name="Kimura Y."/>
            <person name="Oda K."/>
        </authorList>
    </citation>
    <scope>NUCLEOTIDE SEQUENCE [LARGE SCALE GENOMIC DNA]</scope>
    <source>
        <strain evidence="3">NBRC 110686 / TISTR 2288 / 201-F6</strain>
    </source>
</reference>
<dbReference type="Pfam" id="PF04909">
    <property type="entry name" value="Amidohydro_2"/>
    <property type="match status" value="1"/>
</dbReference>
<keyword evidence="3" id="KW-1185">Reference proteome</keyword>
<dbReference type="SUPFAM" id="SSF51556">
    <property type="entry name" value="Metallo-dependent hydrolases"/>
    <property type="match status" value="1"/>
</dbReference>
<organism evidence="2 3">
    <name type="scientific">Piscinibacter sakaiensis</name>
    <name type="common">Ideonella sakaiensis</name>
    <dbReference type="NCBI Taxonomy" id="1547922"/>
    <lineage>
        <taxon>Bacteria</taxon>
        <taxon>Pseudomonadati</taxon>
        <taxon>Pseudomonadota</taxon>
        <taxon>Betaproteobacteria</taxon>
        <taxon>Burkholderiales</taxon>
        <taxon>Sphaerotilaceae</taxon>
        <taxon>Piscinibacter</taxon>
    </lineage>
</organism>
<name>A0A0K8NVM8_PISS1</name>
<reference evidence="2 3" key="2">
    <citation type="journal article" date="2016" name="Science">
        <title>A bacterium that degrades and assimilates poly(ethylene terephthalate).</title>
        <authorList>
            <person name="Yoshida S."/>
            <person name="Hiraga K."/>
            <person name="Takehana T."/>
            <person name="Taniguchi I."/>
            <person name="Yamaji H."/>
            <person name="Maeda Y."/>
            <person name="Toyohara K."/>
            <person name="Miyamoto K."/>
            <person name="Kimura Y."/>
            <person name="Oda K."/>
        </authorList>
    </citation>
    <scope>NUCLEOTIDE SEQUENCE [LARGE SCALE GENOMIC DNA]</scope>
    <source>
        <strain evidence="3">NBRC 110686 / TISTR 2288 / 201-F6</strain>
    </source>
</reference>
<dbReference type="STRING" id="1547922.ISF6_4608"/>
<evidence type="ECO:0000259" key="1">
    <source>
        <dbReference type="Pfam" id="PF04909"/>
    </source>
</evidence>
<dbReference type="PANTHER" id="PTHR35563">
    <property type="entry name" value="BARREL METAL-DEPENDENT HYDROLASE, PUTATIVE (AFU_ORTHOLOGUE AFUA_1G16240)-RELATED"/>
    <property type="match status" value="1"/>
</dbReference>
<evidence type="ECO:0000313" key="2">
    <source>
        <dbReference type="EMBL" id="GAP34433.1"/>
    </source>
</evidence>
<dbReference type="AlphaFoldDB" id="A0A0K8NVM8"/>
<dbReference type="EMBL" id="BBYR01000007">
    <property type="protein sequence ID" value="GAP34433.1"/>
    <property type="molecule type" value="Genomic_DNA"/>
</dbReference>
<dbReference type="InterPro" id="IPR006680">
    <property type="entry name" value="Amidohydro-rel"/>
</dbReference>
<dbReference type="PANTHER" id="PTHR35563:SF2">
    <property type="entry name" value="BARREL METAL-DEPENDENT HYDROLASE, PUTATIVE (AFU_ORTHOLOGUE AFUA_1G16240)-RELATED"/>
    <property type="match status" value="1"/>
</dbReference>
<protein>
    <submittedName>
        <fullName evidence="2">Putative 2-pyrone-4,6-dicarboxylic acid hydrolase</fullName>
    </submittedName>
</protein>